<accession>A0AA40X174</accession>
<reference evidence="3" key="1">
    <citation type="submission" date="2016-12" db="EMBL/GenBank/DDBJ databases">
        <authorList>
            <person name="Le Fleche-Mateos A."/>
        </authorList>
    </citation>
    <scope>NUCLEOTIDE SEQUENCE</scope>
    <source>
        <strain evidence="3">213</strain>
    </source>
</reference>
<reference evidence="2" key="4">
    <citation type="submission" date="2022-09" db="EMBL/GenBank/DDBJ databases">
        <title>Rouxiella aceris sp. nov., isolated from tree sap and emended description of the genus Rhouxiella.</title>
        <authorList>
            <person name="Kim I.S."/>
        </authorList>
    </citation>
    <scope>NUCLEOTIDE SEQUENCE</scope>
    <source>
        <strain evidence="2">SAP-2</strain>
    </source>
</reference>
<dbReference type="Proteomes" id="UP000705283">
    <property type="component" value="Unassembled WGS sequence"/>
</dbReference>
<proteinExistence type="predicted"/>
<organism evidence="2 5">
    <name type="scientific">Rouxiella silvae</name>
    <dbReference type="NCBI Taxonomy" id="1646373"/>
    <lineage>
        <taxon>Bacteria</taxon>
        <taxon>Pseudomonadati</taxon>
        <taxon>Pseudomonadota</taxon>
        <taxon>Gammaproteobacteria</taxon>
        <taxon>Enterobacterales</taxon>
        <taxon>Yersiniaceae</taxon>
        <taxon>Rouxiella</taxon>
    </lineage>
</organism>
<evidence type="ECO:0000313" key="3">
    <source>
        <dbReference type="EMBL" id="ORJ22581.1"/>
    </source>
</evidence>
<evidence type="ECO:0000313" key="4">
    <source>
        <dbReference type="Proteomes" id="UP000192722"/>
    </source>
</evidence>
<name>A0AA40X174_9GAMM</name>
<reference evidence="2" key="3">
    <citation type="submission" date="2020-11" db="EMBL/GenBank/DDBJ databases">
        <authorList>
            <person name="Lee S.D."/>
        </authorList>
    </citation>
    <scope>NUCLEOTIDE SEQUENCE</scope>
    <source>
        <strain evidence="2">SAP-2</strain>
    </source>
</reference>
<evidence type="ECO:0008006" key="6">
    <source>
        <dbReference type="Google" id="ProtNLM"/>
    </source>
</evidence>
<evidence type="ECO:0000256" key="1">
    <source>
        <dbReference type="SAM" id="SignalP"/>
    </source>
</evidence>
<evidence type="ECO:0000313" key="2">
    <source>
        <dbReference type="EMBL" id="MBF6636888.1"/>
    </source>
</evidence>
<dbReference type="EMBL" id="JADMKS010000003">
    <property type="protein sequence ID" value="MBF6636888.1"/>
    <property type="molecule type" value="Genomic_DNA"/>
</dbReference>
<gene>
    <name evidence="3" type="ORF">BS639_04120</name>
    <name evidence="2" type="ORF">ITX54_09505</name>
</gene>
<feature type="signal peptide" evidence="1">
    <location>
        <begin position="1"/>
        <end position="21"/>
    </location>
</feature>
<dbReference type="EMBL" id="MRWD01000006">
    <property type="protein sequence ID" value="ORJ22581.1"/>
    <property type="molecule type" value="Genomic_DNA"/>
</dbReference>
<reference evidence="3 4" key="2">
    <citation type="journal article" date="2017" name="Int. J. Syst. Evol. Microbiol.">
        <title>Rouxiella badensis sp. nov. and Rouxiella silvae sp. nov. isolated from peat bog soil in Germany and emendation of the genus description.</title>
        <authorList>
            <person name="Le Fleche-Mateos A."/>
            <person name="Kugler J.H."/>
            <person name="Hansen S.H."/>
            <person name="Syldatk C."/>
            <person name="Hausmann R."/>
            <person name="Lomprez F."/>
            <person name="Vandenbogaert M."/>
            <person name="Manuguerra J.C."/>
            <person name="Grimont P.A."/>
        </authorList>
    </citation>
    <scope>NUCLEOTIDE SEQUENCE [LARGE SCALE GENOMIC DNA]</scope>
    <source>
        <strain evidence="3 4">213</strain>
    </source>
</reference>
<protein>
    <recommendedName>
        <fullName evidence="6">Adhesin</fullName>
    </recommendedName>
</protein>
<keyword evidence="1" id="KW-0732">Signal</keyword>
<keyword evidence="4" id="KW-1185">Reference proteome</keyword>
<evidence type="ECO:0000313" key="5">
    <source>
        <dbReference type="Proteomes" id="UP000705283"/>
    </source>
</evidence>
<dbReference type="AlphaFoldDB" id="A0AA40X174"/>
<sequence length="121" mass="13248">MARLVAFIAVLLTFTSCSAFAVTNYKCVLTHSIQRPDGDDSAEVLNKDARVADAGNTFTAYPDNSRTITSPELTDIIGQNNQPMKAGTANHLMYIHVQNSFVIANETEGFIYGDCIKIEDK</sequence>
<dbReference type="Proteomes" id="UP000192722">
    <property type="component" value="Unassembled WGS sequence"/>
</dbReference>
<feature type="chain" id="PRO_5041249332" description="Adhesin" evidence="1">
    <location>
        <begin position="22"/>
        <end position="121"/>
    </location>
</feature>
<dbReference type="PROSITE" id="PS51257">
    <property type="entry name" value="PROKAR_LIPOPROTEIN"/>
    <property type="match status" value="1"/>
</dbReference>
<dbReference type="RefSeq" id="WP_055781428.1">
    <property type="nucleotide sequence ID" value="NZ_CBCSCF010000011.1"/>
</dbReference>
<comment type="caution">
    <text evidence="2">The sequence shown here is derived from an EMBL/GenBank/DDBJ whole genome shotgun (WGS) entry which is preliminary data.</text>
</comment>